<protein>
    <submittedName>
        <fullName evidence="1">Uncharacterized protein</fullName>
    </submittedName>
</protein>
<evidence type="ECO:0000313" key="1">
    <source>
        <dbReference type="EMBL" id="KAJ5080942.1"/>
    </source>
</evidence>
<reference evidence="1" key="2">
    <citation type="journal article" date="2023" name="IMA Fungus">
        <title>Comparative genomic study of the Penicillium genus elucidates a diverse pangenome and 15 lateral gene transfer events.</title>
        <authorList>
            <person name="Petersen C."/>
            <person name="Sorensen T."/>
            <person name="Nielsen M.R."/>
            <person name="Sondergaard T.E."/>
            <person name="Sorensen J.L."/>
            <person name="Fitzpatrick D.A."/>
            <person name="Frisvad J.C."/>
            <person name="Nielsen K.L."/>
        </authorList>
    </citation>
    <scope>NUCLEOTIDE SEQUENCE</scope>
    <source>
        <strain evidence="1">IBT 30069</strain>
    </source>
</reference>
<gene>
    <name evidence="1" type="ORF">N7456_013652</name>
</gene>
<proteinExistence type="predicted"/>
<comment type="caution">
    <text evidence="1">The sequence shown here is derived from an EMBL/GenBank/DDBJ whole genome shotgun (WGS) entry which is preliminary data.</text>
</comment>
<organism evidence="1 2">
    <name type="scientific">Penicillium angulare</name>
    <dbReference type="NCBI Taxonomy" id="116970"/>
    <lineage>
        <taxon>Eukaryota</taxon>
        <taxon>Fungi</taxon>
        <taxon>Dikarya</taxon>
        <taxon>Ascomycota</taxon>
        <taxon>Pezizomycotina</taxon>
        <taxon>Eurotiomycetes</taxon>
        <taxon>Eurotiomycetidae</taxon>
        <taxon>Eurotiales</taxon>
        <taxon>Aspergillaceae</taxon>
        <taxon>Penicillium</taxon>
    </lineage>
</organism>
<dbReference type="OrthoDB" id="3645574at2759"/>
<keyword evidence="2" id="KW-1185">Reference proteome</keyword>
<reference evidence="1" key="1">
    <citation type="submission" date="2022-11" db="EMBL/GenBank/DDBJ databases">
        <authorList>
            <person name="Petersen C."/>
        </authorList>
    </citation>
    <scope>NUCLEOTIDE SEQUENCE</scope>
    <source>
        <strain evidence="1">IBT 30069</strain>
    </source>
</reference>
<name>A0A9W9JTL8_9EURO</name>
<dbReference type="Proteomes" id="UP001149165">
    <property type="component" value="Unassembled WGS sequence"/>
</dbReference>
<evidence type="ECO:0000313" key="2">
    <source>
        <dbReference type="Proteomes" id="UP001149165"/>
    </source>
</evidence>
<sequence length="173" mass="19810">MSQNEDESLQAPIKPRTLLSHDITYSAALAEDYNVLYELTYPEKRLEFYTRLFRRRKLIKTLVARHLGLNSIDECHVSHTEDWLHGTFNLCIRVDVHGKDKELKQQVMIRFPLPYRVGEGPCPGNSDEKIRCEAGTYAWLQENCPDIPIPRLHGFGLSTGKTVSNDHSGISDD</sequence>
<dbReference type="EMBL" id="JAPQKH010000012">
    <property type="protein sequence ID" value="KAJ5080942.1"/>
    <property type="molecule type" value="Genomic_DNA"/>
</dbReference>
<dbReference type="AlphaFoldDB" id="A0A9W9JTL8"/>
<accession>A0A9W9JTL8</accession>